<dbReference type="Proteomes" id="UP000814033">
    <property type="component" value="Unassembled WGS sequence"/>
</dbReference>
<evidence type="ECO:0000313" key="2">
    <source>
        <dbReference type="Proteomes" id="UP000814033"/>
    </source>
</evidence>
<protein>
    <submittedName>
        <fullName evidence="1">Uncharacterized protein</fullName>
    </submittedName>
</protein>
<evidence type="ECO:0000313" key="1">
    <source>
        <dbReference type="EMBL" id="KAI0053164.1"/>
    </source>
</evidence>
<dbReference type="EMBL" id="MU275841">
    <property type="protein sequence ID" value="KAI0053164.1"/>
    <property type="molecule type" value="Genomic_DNA"/>
</dbReference>
<accession>A0ACB8S9J9</accession>
<gene>
    <name evidence="1" type="ORF">FA95DRAFT_937030</name>
</gene>
<reference evidence="1" key="2">
    <citation type="journal article" date="2022" name="New Phytol.">
        <title>Evolutionary transition to the ectomycorrhizal habit in the genomes of a hyperdiverse lineage of mushroom-forming fungi.</title>
        <authorList>
            <person name="Looney B."/>
            <person name="Miyauchi S."/>
            <person name="Morin E."/>
            <person name="Drula E."/>
            <person name="Courty P.E."/>
            <person name="Kohler A."/>
            <person name="Kuo A."/>
            <person name="LaButti K."/>
            <person name="Pangilinan J."/>
            <person name="Lipzen A."/>
            <person name="Riley R."/>
            <person name="Andreopoulos W."/>
            <person name="He G."/>
            <person name="Johnson J."/>
            <person name="Nolan M."/>
            <person name="Tritt A."/>
            <person name="Barry K.W."/>
            <person name="Grigoriev I.V."/>
            <person name="Nagy L.G."/>
            <person name="Hibbett D."/>
            <person name="Henrissat B."/>
            <person name="Matheny P.B."/>
            <person name="Labbe J."/>
            <person name="Martin F.M."/>
        </authorList>
    </citation>
    <scope>NUCLEOTIDE SEQUENCE</scope>
    <source>
        <strain evidence="1">FP105234-sp</strain>
    </source>
</reference>
<keyword evidence="2" id="KW-1185">Reference proteome</keyword>
<proteinExistence type="predicted"/>
<sequence length="183" mass="19734">MRRTAAGDGRLREGEGHNPLNLIAQELSSAASGQTPGKYLTSIDCPGTTAIGEAILRLGNNGCRGASTARAFVLLFAEGEGPAELAYRHIRYARMTGQIFCEFHHSLPLRSSSLSRLRACLIERPAFFIALISASREVAFSVQCPRTDVCLETNLPPALVYTYVAMGVSARGVSRTNVKHCHA</sequence>
<name>A0ACB8S9J9_9AGAM</name>
<organism evidence="1 2">
    <name type="scientific">Auriscalpium vulgare</name>
    <dbReference type="NCBI Taxonomy" id="40419"/>
    <lineage>
        <taxon>Eukaryota</taxon>
        <taxon>Fungi</taxon>
        <taxon>Dikarya</taxon>
        <taxon>Basidiomycota</taxon>
        <taxon>Agaricomycotina</taxon>
        <taxon>Agaricomycetes</taxon>
        <taxon>Russulales</taxon>
        <taxon>Auriscalpiaceae</taxon>
        <taxon>Auriscalpium</taxon>
    </lineage>
</organism>
<reference evidence="1" key="1">
    <citation type="submission" date="2021-02" db="EMBL/GenBank/DDBJ databases">
        <authorList>
            <consortium name="DOE Joint Genome Institute"/>
            <person name="Ahrendt S."/>
            <person name="Looney B.P."/>
            <person name="Miyauchi S."/>
            <person name="Morin E."/>
            <person name="Drula E."/>
            <person name="Courty P.E."/>
            <person name="Chicoki N."/>
            <person name="Fauchery L."/>
            <person name="Kohler A."/>
            <person name="Kuo A."/>
            <person name="Labutti K."/>
            <person name="Pangilinan J."/>
            <person name="Lipzen A."/>
            <person name="Riley R."/>
            <person name="Andreopoulos W."/>
            <person name="He G."/>
            <person name="Johnson J."/>
            <person name="Barry K.W."/>
            <person name="Grigoriev I.V."/>
            <person name="Nagy L."/>
            <person name="Hibbett D."/>
            <person name="Henrissat B."/>
            <person name="Matheny P.B."/>
            <person name="Labbe J."/>
            <person name="Martin F."/>
        </authorList>
    </citation>
    <scope>NUCLEOTIDE SEQUENCE</scope>
    <source>
        <strain evidence="1">FP105234-sp</strain>
    </source>
</reference>
<comment type="caution">
    <text evidence="1">The sequence shown here is derived from an EMBL/GenBank/DDBJ whole genome shotgun (WGS) entry which is preliminary data.</text>
</comment>